<dbReference type="InterPro" id="IPR011009">
    <property type="entry name" value="Kinase-like_dom_sf"/>
</dbReference>
<dbReference type="Gene3D" id="3.30.200.20">
    <property type="entry name" value="Phosphorylase Kinase, domain 1"/>
    <property type="match status" value="1"/>
</dbReference>
<feature type="region of interest" description="Disordered" evidence="7">
    <location>
        <begin position="1"/>
        <end position="48"/>
    </location>
</feature>
<dbReference type="GO" id="GO:0005524">
    <property type="term" value="F:ATP binding"/>
    <property type="evidence" value="ECO:0007669"/>
    <property type="project" value="UniProtKB-UniRule"/>
</dbReference>
<dbReference type="Pfam" id="PF00686">
    <property type="entry name" value="CBM_20"/>
    <property type="match status" value="1"/>
</dbReference>
<dbReference type="InterPro" id="IPR017441">
    <property type="entry name" value="Protein_kinase_ATP_BS"/>
</dbReference>
<dbReference type="InterPro" id="IPR050205">
    <property type="entry name" value="CDPK_Ser/Thr_kinases"/>
</dbReference>
<dbReference type="PROSITE" id="PS00107">
    <property type="entry name" value="PROTEIN_KINASE_ATP"/>
    <property type="match status" value="1"/>
</dbReference>
<evidence type="ECO:0000256" key="5">
    <source>
        <dbReference type="ARBA" id="ARBA00022840"/>
    </source>
</evidence>
<evidence type="ECO:0000256" key="2">
    <source>
        <dbReference type="ARBA" id="ARBA00022679"/>
    </source>
</evidence>
<evidence type="ECO:0000313" key="10">
    <source>
        <dbReference type="EMBL" id="CAD9168995.1"/>
    </source>
</evidence>
<evidence type="ECO:0008006" key="11">
    <source>
        <dbReference type="Google" id="ProtNLM"/>
    </source>
</evidence>
<dbReference type="AlphaFoldDB" id="A0A7S1RKY5"/>
<organism evidence="10">
    <name type="scientific">Alexandrium catenella</name>
    <name type="common">Red tide dinoflagellate</name>
    <name type="synonym">Gonyaulax catenella</name>
    <dbReference type="NCBI Taxonomy" id="2925"/>
    <lineage>
        <taxon>Eukaryota</taxon>
        <taxon>Sar</taxon>
        <taxon>Alveolata</taxon>
        <taxon>Dinophyceae</taxon>
        <taxon>Gonyaulacales</taxon>
        <taxon>Pyrocystaceae</taxon>
        <taxon>Alexandrium</taxon>
    </lineage>
</organism>
<feature type="binding site" evidence="6">
    <location>
        <position position="413"/>
    </location>
    <ligand>
        <name>ATP</name>
        <dbReference type="ChEBI" id="CHEBI:30616"/>
    </ligand>
</feature>
<evidence type="ECO:0000256" key="3">
    <source>
        <dbReference type="ARBA" id="ARBA00022741"/>
    </source>
</evidence>
<dbReference type="PROSITE" id="PS50011">
    <property type="entry name" value="PROTEIN_KINASE_DOM"/>
    <property type="match status" value="1"/>
</dbReference>
<dbReference type="SUPFAM" id="SSF56112">
    <property type="entry name" value="Protein kinase-like (PK-like)"/>
    <property type="match status" value="1"/>
</dbReference>
<feature type="region of interest" description="Disordered" evidence="7">
    <location>
        <begin position="325"/>
        <end position="347"/>
    </location>
</feature>
<dbReference type="SMART" id="SM00220">
    <property type="entry name" value="S_TKc"/>
    <property type="match status" value="1"/>
</dbReference>
<keyword evidence="4" id="KW-0418">Kinase</keyword>
<dbReference type="SMART" id="SM01065">
    <property type="entry name" value="CBM_2"/>
    <property type="match status" value="1"/>
</dbReference>
<gene>
    <name evidence="10" type="ORF">ACAT0790_LOCUS45763</name>
</gene>
<feature type="domain" description="Protein kinase" evidence="8">
    <location>
        <begin position="384"/>
        <end position="668"/>
    </location>
</feature>
<dbReference type="GO" id="GO:2001070">
    <property type="term" value="F:starch binding"/>
    <property type="evidence" value="ECO:0007669"/>
    <property type="project" value="InterPro"/>
</dbReference>
<dbReference type="Gene3D" id="1.10.510.10">
    <property type="entry name" value="Transferase(Phosphotransferase) domain 1"/>
    <property type="match status" value="1"/>
</dbReference>
<dbReference type="PANTHER" id="PTHR24349">
    <property type="entry name" value="SERINE/THREONINE-PROTEIN KINASE"/>
    <property type="match status" value="1"/>
</dbReference>
<evidence type="ECO:0000256" key="4">
    <source>
        <dbReference type="ARBA" id="ARBA00022777"/>
    </source>
</evidence>
<evidence type="ECO:0000256" key="6">
    <source>
        <dbReference type="PROSITE-ProRule" id="PRU10141"/>
    </source>
</evidence>
<name>A0A7S1RKY5_ALECA</name>
<dbReference type="InterPro" id="IPR002044">
    <property type="entry name" value="CBM20"/>
</dbReference>
<keyword evidence="5 6" id="KW-0067">ATP-binding</keyword>
<dbReference type="Pfam" id="PF00069">
    <property type="entry name" value="Pkinase"/>
    <property type="match status" value="1"/>
</dbReference>
<dbReference type="PROSITE" id="PS51166">
    <property type="entry name" value="CBM20"/>
    <property type="match status" value="1"/>
</dbReference>
<keyword evidence="3 6" id="KW-0547">Nucleotide-binding</keyword>
<dbReference type="InterPro" id="IPR000719">
    <property type="entry name" value="Prot_kinase_dom"/>
</dbReference>
<keyword evidence="1" id="KW-0723">Serine/threonine-protein kinase</keyword>
<evidence type="ECO:0000259" key="9">
    <source>
        <dbReference type="PROSITE" id="PS51166"/>
    </source>
</evidence>
<dbReference type="SUPFAM" id="SSF49452">
    <property type="entry name" value="Starch-binding domain-like"/>
    <property type="match status" value="1"/>
</dbReference>
<evidence type="ECO:0000259" key="8">
    <source>
        <dbReference type="PROSITE" id="PS50011"/>
    </source>
</evidence>
<sequence length="673" mass="72854">MVAARRQVRFSDPSPEPPSPTAKQADGGPQRPLKTLELSRSPEDSGDEECAKTAGRLLVRFTATCGGTQPGQELRVVGSIDVLGCWAPHSCSAVPLSTSAEEFPTWRSAWVSVPLSQSDFEYKYVITGPDSTSSVWEEIGNRRLPAAELPGLDWSGTCRLTAIEEFGVSGGSVIVKEIEAEPLPRKEVVHLPVHRSRWPALPALRCALKVPRPLPELPQEAREALPDRKSFGRSASLCTLDEVARVGEAATGDLRFRRERRARTIGCAQDLPQGLVPTRRSIYSISGHSDSVDSDLIREAFCAECDEIEERGFKVSELDLSPATVSTATPSDRAFSPASDGGSWSPGSPCARNLSTFMLSTPDSQKQEPQKIPCEQSGSFEDFYIIAQKVGEGAFGVVHRCVVKGGNDDRAVKVVNTEALPGHAVAAVLGDEANGKEGEIKLHGSLPLHENIVALHAHFHEPHRVRLVMDMCQGGDVFDAVGRARLRNKMLGKDAGLPEAAAASVTRQVLCALAFCHGHGIVHRDVKAENVLLSEPEDRVALDHHEAVVKLCDFGLAARCWAGDGAVLHDPVGSPDYVAPEVVRLEPYGQGVDIWSTGVLLFACLSGRSPFRAQTDREALRLVKEGKVVYQAGWSEVTPVAKECTAHLLRVWPVARPTAADAQDHPFLRRLPC</sequence>
<feature type="domain" description="CBM20" evidence="9">
    <location>
        <begin position="51"/>
        <end position="168"/>
    </location>
</feature>
<evidence type="ECO:0000256" key="7">
    <source>
        <dbReference type="SAM" id="MobiDB-lite"/>
    </source>
</evidence>
<dbReference type="InterPro" id="IPR013784">
    <property type="entry name" value="Carb-bd-like_fold"/>
</dbReference>
<dbReference type="InterPro" id="IPR013783">
    <property type="entry name" value="Ig-like_fold"/>
</dbReference>
<dbReference type="GO" id="GO:0004674">
    <property type="term" value="F:protein serine/threonine kinase activity"/>
    <property type="evidence" value="ECO:0007669"/>
    <property type="project" value="UniProtKB-KW"/>
</dbReference>
<dbReference type="InterPro" id="IPR008271">
    <property type="entry name" value="Ser/Thr_kinase_AS"/>
</dbReference>
<dbReference type="PROSITE" id="PS00108">
    <property type="entry name" value="PROTEIN_KINASE_ST"/>
    <property type="match status" value="1"/>
</dbReference>
<dbReference type="EMBL" id="HBGE01076466">
    <property type="protein sequence ID" value="CAD9168995.1"/>
    <property type="molecule type" value="Transcribed_RNA"/>
</dbReference>
<evidence type="ECO:0000256" key="1">
    <source>
        <dbReference type="ARBA" id="ARBA00022527"/>
    </source>
</evidence>
<dbReference type="CDD" id="cd05467">
    <property type="entry name" value="CBM20"/>
    <property type="match status" value="1"/>
</dbReference>
<protein>
    <recommendedName>
        <fullName evidence="11">Non-specific serine/threonine protein kinase</fullName>
    </recommendedName>
</protein>
<reference evidence="10" key="1">
    <citation type="submission" date="2021-01" db="EMBL/GenBank/DDBJ databases">
        <authorList>
            <person name="Corre E."/>
            <person name="Pelletier E."/>
            <person name="Niang G."/>
            <person name="Scheremetjew M."/>
            <person name="Finn R."/>
            <person name="Kale V."/>
            <person name="Holt S."/>
            <person name="Cochrane G."/>
            <person name="Meng A."/>
            <person name="Brown T."/>
            <person name="Cohen L."/>
        </authorList>
    </citation>
    <scope>NUCLEOTIDE SEQUENCE</scope>
    <source>
        <strain evidence="10">OF101</strain>
    </source>
</reference>
<dbReference type="Gene3D" id="2.60.40.10">
    <property type="entry name" value="Immunoglobulins"/>
    <property type="match status" value="1"/>
</dbReference>
<accession>A0A7S1RKY5</accession>
<keyword evidence="2" id="KW-0808">Transferase</keyword>
<proteinExistence type="predicted"/>